<dbReference type="SUPFAM" id="SSF46785">
    <property type="entry name" value="Winged helix' DNA-binding domain"/>
    <property type="match status" value="1"/>
</dbReference>
<gene>
    <name evidence="5" type="ORF">HNR39_003682</name>
</gene>
<dbReference type="InterPro" id="IPR008920">
    <property type="entry name" value="TF_FadR/GntR_C"/>
</dbReference>
<keyword evidence="1" id="KW-0805">Transcription regulation</keyword>
<evidence type="ECO:0000256" key="3">
    <source>
        <dbReference type="ARBA" id="ARBA00023163"/>
    </source>
</evidence>
<keyword evidence="6" id="KW-1185">Reference proteome</keyword>
<comment type="caution">
    <text evidence="5">The sequence shown here is derived from an EMBL/GenBank/DDBJ whole genome shotgun (WGS) entry which is preliminary data.</text>
</comment>
<sequence>MKELTAAPTVVERVYQAIISEISEGKLSPGSRIIQEEIAQGLGVSRQPVQQALLLLRNQGVLQNAPGRGLMVAPMDLDYVQHMYNIRAVVEGLACSLAATKNSVLAAKLGPALIKNGFKAVKSGSVTDMITTDMKFHEFIYRLSENPLIGPAMDTHWVQTHRVMGEVLMRDETPRNIWDQHEEILNAIIKGDATGAERMARKHITMAAKFMINRMRGITKNVENAAPVTEIRAKK</sequence>
<dbReference type="SUPFAM" id="SSF48008">
    <property type="entry name" value="GntR ligand-binding domain-like"/>
    <property type="match status" value="1"/>
</dbReference>
<dbReference type="SMART" id="SM00895">
    <property type="entry name" value="FCD"/>
    <property type="match status" value="1"/>
</dbReference>
<dbReference type="Gene3D" id="1.20.120.530">
    <property type="entry name" value="GntR ligand-binding domain-like"/>
    <property type="match status" value="1"/>
</dbReference>
<evidence type="ECO:0000256" key="1">
    <source>
        <dbReference type="ARBA" id="ARBA00023015"/>
    </source>
</evidence>
<keyword evidence="2 5" id="KW-0238">DNA-binding</keyword>
<accession>A0A840RYV3</accession>
<dbReference type="Pfam" id="PF07729">
    <property type="entry name" value="FCD"/>
    <property type="match status" value="1"/>
</dbReference>
<dbReference type="InterPro" id="IPR011711">
    <property type="entry name" value="GntR_C"/>
</dbReference>
<dbReference type="SMART" id="SM00345">
    <property type="entry name" value="HTH_GNTR"/>
    <property type="match status" value="1"/>
</dbReference>
<name>A0A840RYV3_9BURK</name>
<feature type="domain" description="HTH gntR-type" evidence="4">
    <location>
        <begin position="8"/>
        <end position="75"/>
    </location>
</feature>
<proteinExistence type="predicted"/>
<evidence type="ECO:0000313" key="5">
    <source>
        <dbReference type="EMBL" id="MBB5201824.1"/>
    </source>
</evidence>
<keyword evidence="3" id="KW-0804">Transcription</keyword>
<dbReference type="GO" id="GO:0003700">
    <property type="term" value="F:DNA-binding transcription factor activity"/>
    <property type="evidence" value="ECO:0007669"/>
    <property type="project" value="InterPro"/>
</dbReference>
<dbReference type="InterPro" id="IPR036390">
    <property type="entry name" value="WH_DNA-bd_sf"/>
</dbReference>
<organism evidence="5 6">
    <name type="scientific">Glaciimonas immobilis</name>
    <dbReference type="NCBI Taxonomy" id="728004"/>
    <lineage>
        <taxon>Bacteria</taxon>
        <taxon>Pseudomonadati</taxon>
        <taxon>Pseudomonadota</taxon>
        <taxon>Betaproteobacteria</taxon>
        <taxon>Burkholderiales</taxon>
        <taxon>Oxalobacteraceae</taxon>
        <taxon>Glaciimonas</taxon>
    </lineage>
</organism>
<dbReference type="InterPro" id="IPR000524">
    <property type="entry name" value="Tscrpt_reg_HTH_GntR"/>
</dbReference>
<reference evidence="5 6" key="1">
    <citation type="submission" date="2020-08" db="EMBL/GenBank/DDBJ databases">
        <title>Genomic Encyclopedia of Type Strains, Phase IV (KMG-IV): sequencing the most valuable type-strain genomes for metagenomic binning, comparative biology and taxonomic classification.</title>
        <authorList>
            <person name="Goeker M."/>
        </authorList>
    </citation>
    <scope>NUCLEOTIDE SEQUENCE [LARGE SCALE GENOMIC DNA]</scope>
    <source>
        <strain evidence="5 6">DSM 23240</strain>
    </source>
</reference>
<dbReference type="PANTHER" id="PTHR43537:SF45">
    <property type="entry name" value="GNTR FAMILY REGULATORY PROTEIN"/>
    <property type="match status" value="1"/>
</dbReference>
<dbReference type="InterPro" id="IPR036388">
    <property type="entry name" value="WH-like_DNA-bd_sf"/>
</dbReference>
<dbReference type="EMBL" id="JACHHQ010000008">
    <property type="protein sequence ID" value="MBB5201824.1"/>
    <property type="molecule type" value="Genomic_DNA"/>
</dbReference>
<evidence type="ECO:0000313" key="6">
    <source>
        <dbReference type="Proteomes" id="UP000571084"/>
    </source>
</evidence>
<evidence type="ECO:0000259" key="4">
    <source>
        <dbReference type="PROSITE" id="PS50949"/>
    </source>
</evidence>
<dbReference type="AlphaFoldDB" id="A0A840RYV3"/>
<dbReference type="RefSeq" id="WP_168057175.1">
    <property type="nucleotide sequence ID" value="NZ_JAAOZT010000017.1"/>
</dbReference>
<dbReference type="Proteomes" id="UP000571084">
    <property type="component" value="Unassembled WGS sequence"/>
</dbReference>
<dbReference type="PANTHER" id="PTHR43537">
    <property type="entry name" value="TRANSCRIPTIONAL REGULATOR, GNTR FAMILY"/>
    <property type="match status" value="1"/>
</dbReference>
<protein>
    <submittedName>
        <fullName evidence="5">DNA-binding GntR family transcriptional regulator</fullName>
    </submittedName>
</protein>
<dbReference type="PROSITE" id="PS50949">
    <property type="entry name" value="HTH_GNTR"/>
    <property type="match status" value="1"/>
</dbReference>
<dbReference type="GO" id="GO:0003677">
    <property type="term" value="F:DNA binding"/>
    <property type="evidence" value="ECO:0007669"/>
    <property type="project" value="UniProtKB-KW"/>
</dbReference>
<dbReference type="CDD" id="cd07377">
    <property type="entry name" value="WHTH_GntR"/>
    <property type="match status" value="1"/>
</dbReference>
<dbReference type="Gene3D" id="1.10.10.10">
    <property type="entry name" value="Winged helix-like DNA-binding domain superfamily/Winged helix DNA-binding domain"/>
    <property type="match status" value="1"/>
</dbReference>
<evidence type="ECO:0000256" key="2">
    <source>
        <dbReference type="ARBA" id="ARBA00023125"/>
    </source>
</evidence>
<dbReference type="Pfam" id="PF00392">
    <property type="entry name" value="GntR"/>
    <property type="match status" value="1"/>
</dbReference>